<keyword evidence="1" id="KW-0472">Membrane</keyword>
<protein>
    <recommendedName>
        <fullName evidence="4">DUF3667 domain-containing protein</fullName>
    </recommendedName>
</protein>
<sequence>MKTTSAQAVSIAPELAHTVHNLPATDTLAPACLNCGTPVPDHFCGHCGQDVHHTHRFTLRSLLLHDLPHSIWHVDKGLLYTLRAMLTRPGATIAEYMAGRRARHFRPISYLLLIGGVSALAMSMLNLQPLPPERAAEMPKVISLAMDRYMNTFTKLPTLVYMVLLPVYALLARWLLRATRYNYAEMLLSQAFIMGTLSVPSLLVMTPLMWLMRETKHVLVIPMLGMLPSVVYPVWVYLQMLSATPLSAARRWVRALSTALLHLLVMWVAGFALIIYFVISLMNQDPALKAEFKAKFGKKPLKTEQPAPARH</sequence>
<evidence type="ECO:0000256" key="1">
    <source>
        <dbReference type="SAM" id="Phobius"/>
    </source>
</evidence>
<keyword evidence="1" id="KW-0812">Transmembrane</keyword>
<evidence type="ECO:0000313" key="3">
    <source>
        <dbReference type="Proteomes" id="UP001501153"/>
    </source>
</evidence>
<name>A0ABP8IAJ8_9BACT</name>
<reference evidence="3" key="1">
    <citation type="journal article" date="2019" name="Int. J. Syst. Evol. Microbiol.">
        <title>The Global Catalogue of Microorganisms (GCM) 10K type strain sequencing project: providing services to taxonomists for standard genome sequencing and annotation.</title>
        <authorList>
            <consortium name="The Broad Institute Genomics Platform"/>
            <consortium name="The Broad Institute Genome Sequencing Center for Infectious Disease"/>
            <person name="Wu L."/>
            <person name="Ma J."/>
        </authorList>
    </citation>
    <scope>NUCLEOTIDE SEQUENCE [LARGE SCALE GENOMIC DNA]</scope>
    <source>
        <strain evidence="3">JCM 17923</strain>
    </source>
</reference>
<comment type="caution">
    <text evidence="2">The sequence shown here is derived from an EMBL/GenBank/DDBJ whole genome shotgun (WGS) entry which is preliminary data.</text>
</comment>
<feature type="transmembrane region" description="Helical" evidence="1">
    <location>
        <begin position="218"/>
        <end position="238"/>
    </location>
</feature>
<keyword evidence="1" id="KW-1133">Transmembrane helix</keyword>
<evidence type="ECO:0008006" key="4">
    <source>
        <dbReference type="Google" id="ProtNLM"/>
    </source>
</evidence>
<feature type="transmembrane region" description="Helical" evidence="1">
    <location>
        <begin position="107"/>
        <end position="125"/>
    </location>
</feature>
<feature type="transmembrane region" description="Helical" evidence="1">
    <location>
        <begin position="259"/>
        <end position="279"/>
    </location>
</feature>
<dbReference type="Pfam" id="PF12412">
    <property type="entry name" value="DUF3667"/>
    <property type="match status" value="1"/>
</dbReference>
<accession>A0ABP8IAJ8</accession>
<evidence type="ECO:0000313" key="2">
    <source>
        <dbReference type="EMBL" id="GAA4354889.1"/>
    </source>
</evidence>
<proteinExistence type="predicted"/>
<gene>
    <name evidence="2" type="ORF">GCM10023185_17150</name>
</gene>
<dbReference type="Proteomes" id="UP001501153">
    <property type="component" value="Unassembled WGS sequence"/>
</dbReference>
<feature type="transmembrane region" description="Helical" evidence="1">
    <location>
        <begin position="188"/>
        <end position="212"/>
    </location>
</feature>
<dbReference type="EMBL" id="BAABGZ010000017">
    <property type="protein sequence ID" value="GAA4354889.1"/>
    <property type="molecule type" value="Genomic_DNA"/>
</dbReference>
<dbReference type="InterPro" id="IPR022134">
    <property type="entry name" value="DUF3667"/>
</dbReference>
<feature type="transmembrane region" description="Helical" evidence="1">
    <location>
        <begin position="158"/>
        <end position="176"/>
    </location>
</feature>
<dbReference type="RefSeq" id="WP_345235613.1">
    <property type="nucleotide sequence ID" value="NZ_BAABGZ010000017.1"/>
</dbReference>
<organism evidence="2 3">
    <name type="scientific">Hymenobacter saemangeumensis</name>
    <dbReference type="NCBI Taxonomy" id="1084522"/>
    <lineage>
        <taxon>Bacteria</taxon>
        <taxon>Pseudomonadati</taxon>
        <taxon>Bacteroidota</taxon>
        <taxon>Cytophagia</taxon>
        <taxon>Cytophagales</taxon>
        <taxon>Hymenobacteraceae</taxon>
        <taxon>Hymenobacter</taxon>
    </lineage>
</organism>
<keyword evidence="3" id="KW-1185">Reference proteome</keyword>